<feature type="chain" id="PRO_5037553077" evidence="7">
    <location>
        <begin position="22"/>
        <end position="480"/>
    </location>
</feature>
<dbReference type="PROSITE" id="PS00639">
    <property type="entry name" value="THIOL_PROTEASE_HIS"/>
    <property type="match status" value="1"/>
</dbReference>
<keyword evidence="4" id="KW-0788">Thiol protease</keyword>
<dbReference type="Proteomes" id="UP000887574">
    <property type="component" value="Unplaced"/>
</dbReference>
<dbReference type="CDD" id="cd02248">
    <property type="entry name" value="Peptidase_C1A"/>
    <property type="match status" value="1"/>
</dbReference>
<dbReference type="Gene3D" id="3.90.70.10">
    <property type="entry name" value="Cysteine proteinases"/>
    <property type="match status" value="1"/>
</dbReference>
<evidence type="ECO:0000256" key="2">
    <source>
        <dbReference type="ARBA" id="ARBA00022670"/>
    </source>
</evidence>
<dbReference type="SUPFAM" id="SSF54403">
    <property type="entry name" value="Cystatin/monellin"/>
    <property type="match status" value="1"/>
</dbReference>
<dbReference type="PROSITE" id="PS00640">
    <property type="entry name" value="THIOL_PROTEASE_ASN"/>
    <property type="match status" value="1"/>
</dbReference>
<dbReference type="InterPro" id="IPR013201">
    <property type="entry name" value="Prot_inhib_I29"/>
</dbReference>
<dbReference type="PROSITE" id="PS00139">
    <property type="entry name" value="THIOL_PROTEASE_CYS"/>
    <property type="match status" value="1"/>
</dbReference>
<evidence type="ECO:0000313" key="11">
    <source>
        <dbReference type="Proteomes" id="UP000887574"/>
    </source>
</evidence>
<dbReference type="AlphaFoldDB" id="A0A915ERG2"/>
<dbReference type="SMART" id="SM00645">
    <property type="entry name" value="Pept_C1"/>
    <property type="match status" value="1"/>
</dbReference>
<evidence type="ECO:0000259" key="10">
    <source>
        <dbReference type="SMART" id="SM00848"/>
    </source>
</evidence>
<dbReference type="InterPro" id="IPR000668">
    <property type="entry name" value="Peptidase_C1A_C"/>
</dbReference>
<dbReference type="InterPro" id="IPR013128">
    <property type="entry name" value="Peptidase_C1A"/>
</dbReference>
<evidence type="ECO:0000256" key="1">
    <source>
        <dbReference type="ARBA" id="ARBA00008455"/>
    </source>
</evidence>
<evidence type="ECO:0000256" key="5">
    <source>
        <dbReference type="ARBA" id="ARBA00023145"/>
    </source>
</evidence>
<protein>
    <submittedName>
        <fullName evidence="12">Uncharacterized protein</fullName>
    </submittedName>
</protein>
<keyword evidence="2" id="KW-0645">Protease</keyword>
<proteinExistence type="inferred from homology"/>
<dbReference type="InterPro" id="IPR000169">
    <property type="entry name" value="Pept_cys_AS"/>
</dbReference>
<accession>A0A915ERG2</accession>
<sequence>MLSLLSILLICAFLIPQKSVALLGEPEDALDTTASGHDNNKDYYQLLALKAVSHLNSDSNDMYHWKLEKLMSAKRQVIAGLKYKLKFVVARSECRKEGDDEKVALNLCSVRDDAPKQVCHYEVLLREWENTEEFVNRGCSRQHTETKGVNSKSHVHPLRHHEEENAVSKNAANLLKVGRSIKAKDFGAWNLFSGFIDRYSKIYDSKREILKRFRIYKHNVRAAKMWQDNEHGTAIYGETQFMDLTPEEFRNTYLPYKWTQPKYHVRKVQDSELELEDENPFPTSVDWRKEGVVTDVKNQQACGSCWAFSVTGNIEGQWARKTGKLVSLLQWGLPLNAYKEIIRIGGLEPESAYPYDAHRETCHLARKEIAVYINDSVQLPQDEGKMAVWLFKNGPISIGINAYPLQFYRHGISHPWKVFCSPLMLNHGVLIVGYGQEGNKPFWIIKNSWGTGWGENGYYRLYRGKNVCGVNEMATSSIID</sequence>
<feature type="domain" description="Cystatin" evidence="8">
    <location>
        <begin position="21"/>
        <end position="140"/>
    </location>
</feature>
<evidence type="ECO:0000259" key="8">
    <source>
        <dbReference type="SMART" id="SM00043"/>
    </source>
</evidence>
<dbReference type="SMART" id="SM00043">
    <property type="entry name" value="CY"/>
    <property type="match status" value="1"/>
</dbReference>
<dbReference type="GO" id="GO:0004869">
    <property type="term" value="F:cysteine-type endopeptidase inhibitor activity"/>
    <property type="evidence" value="ECO:0007669"/>
    <property type="project" value="InterPro"/>
</dbReference>
<dbReference type="Pfam" id="PF08246">
    <property type="entry name" value="Inhibitor_I29"/>
    <property type="match status" value="1"/>
</dbReference>
<dbReference type="GO" id="GO:0006508">
    <property type="term" value="P:proteolysis"/>
    <property type="evidence" value="ECO:0007669"/>
    <property type="project" value="UniProtKB-KW"/>
</dbReference>
<dbReference type="InterPro" id="IPR000010">
    <property type="entry name" value="Cystatin_dom"/>
</dbReference>
<dbReference type="Pfam" id="PF00112">
    <property type="entry name" value="Peptidase_C1"/>
    <property type="match status" value="1"/>
</dbReference>
<evidence type="ECO:0000256" key="4">
    <source>
        <dbReference type="ARBA" id="ARBA00022807"/>
    </source>
</evidence>
<dbReference type="SUPFAM" id="SSF54001">
    <property type="entry name" value="Cysteine proteinases"/>
    <property type="match status" value="1"/>
</dbReference>
<comment type="similarity">
    <text evidence="1">Belongs to the peptidase C1 family.</text>
</comment>
<dbReference type="Pfam" id="PF00031">
    <property type="entry name" value="Cystatin"/>
    <property type="match status" value="1"/>
</dbReference>
<dbReference type="GO" id="GO:0008234">
    <property type="term" value="F:cysteine-type peptidase activity"/>
    <property type="evidence" value="ECO:0007669"/>
    <property type="project" value="UniProtKB-KW"/>
</dbReference>
<dbReference type="InterPro" id="IPR038765">
    <property type="entry name" value="Papain-like_cys_pep_sf"/>
</dbReference>
<evidence type="ECO:0000313" key="12">
    <source>
        <dbReference type="WBParaSite" id="jg9652"/>
    </source>
</evidence>
<dbReference type="WBParaSite" id="jg9652">
    <property type="protein sequence ID" value="jg9652"/>
    <property type="gene ID" value="jg9652"/>
</dbReference>
<dbReference type="SMART" id="SM00848">
    <property type="entry name" value="Inhibitor_I29"/>
    <property type="match status" value="1"/>
</dbReference>
<dbReference type="InterPro" id="IPR025660">
    <property type="entry name" value="Pept_his_AS"/>
</dbReference>
<keyword evidence="6" id="KW-1015">Disulfide bond</keyword>
<evidence type="ECO:0000256" key="7">
    <source>
        <dbReference type="SAM" id="SignalP"/>
    </source>
</evidence>
<dbReference type="PANTHER" id="PTHR12411">
    <property type="entry name" value="CYSTEINE PROTEASE FAMILY C1-RELATED"/>
    <property type="match status" value="1"/>
</dbReference>
<keyword evidence="11" id="KW-1185">Reference proteome</keyword>
<feature type="signal peptide" evidence="7">
    <location>
        <begin position="1"/>
        <end position="21"/>
    </location>
</feature>
<keyword evidence="3" id="KW-0378">Hydrolase</keyword>
<dbReference type="InterPro" id="IPR025661">
    <property type="entry name" value="Pept_asp_AS"/>
</dbReference>
<dbReference type="CDD" id="cd00042">
    <property type="entry name" value="CY"/>
    <property type="match status" value="1"/>
</dbReference>
<reference evidence="12" key="1">
    <citation type="submission" date="2022-11" db="UniProtKB">
        <authorList>
            <consortium name="WormBaseParasite"/>
        </authorList>
    </citation>
    <scope>IDENTIFICATION</scope>
</reference>
<keyword evidence="7" id="KW-0732">Signal</keyword>
<evidence type="ECO:0000256" key="6">
    <source>
        <dbReference type="ARBA" id="ARBA00023157"/>
    </source>
</evidence>
<dbReference type="Gene3D" id="3.10.450.10">
    <property type="match status" value="1"/>
</dbReference>
<dbReference type="PRINTS" id="PR00705">
    <property type="entry name" value="PAPAIN"/>
</dbReference>
<feature type="domain" description="Cathepsin propeptide inhibitor" evidence="10">
    <location>
        <begin position="192"/>
        <end position="249"/>
    </location>
</feature>
<dbReference type="InterPro" id="IPR046350">
    <property type="entry name" value="Cystatin_sf"/>
</dbReference>
<dbReference type="InterPro" id="IPR039417">
    <property type="entry name" value="Peptidase_C1A_papain-like"/>
</dbReference>
<organism evidence="11 12">
    <name type="scientific">Ditylenchus dipsaci</name>
    <dbReference type="NCBI Taxonomy" id="166011"/>
    <lineage>
        <taxon>Eukaryota</taxon>
        <taxon>Metazoa</taxon>
        <taxon>Ecdysozoa</taxon>
        <taxon>Nematoda</taxon>
        <taxon>Chromadorea</taxon>
        <taxon>Rhabditida</taxon>
        <taxon>Tylenchina</taxon>
        <taxon>Tylenchomorpha</taxon>
        <taxon>Sphaerularioidea</taxon>
        <taxon>Anguinidae</taxon>
        <taxon>Anguininae</taxon>
        <taxon>Ditylenchus</taxon>
    </lineage>
</organism>
<evidence type="ECO:0000259" key="9">
    <source>
        <dbReference type="SMART" id="SM00645"/>
    </source>
</evidence>
<evidence type="ECO:0000256" key="3">
    <source>
        <dbReference type="ARBA" id="ARBA00022801"/>
    </source>
</evidence>
<keyword evidence="5" id="KW-0865">Zymogen</keyword>
<name>A0A915ERG2_9BILA</name>
<feature type="domain" description="Peptidase C1A papain C-terminal" evidence="9">
    <location>
        <begin position="281"/>
        <end position="478"/>
    </location>
</feature>